<proteinExistence type="predicted"/>
<dbReference type="PANTHER" id="PTHR34800:SF1">
    <property type="entry name" value="TETRAPYRROLE-BINDING PROTEIN, CHLOROPLASTIC"/>
    <property type="match status" value="1"/>
</dbReference>
<dbReference type="AlphaFoldDB" id="A0A3G3MH54"/>
<protein>
    <recommendedName>
        <fullName evidence="1">GUN4-like domain-containing protein</fullName>
    </recommendedName>
</protein>
<dbReference type="SUPFAM" id="SSF140869">
    <property type="entry name" value="GUN4-like"/>
    <property type="match status" value="1"/>
</dbReference>
<dbReference type="GeneID" id="38463719"/>
<dbReference type="GO" id="GO:0046906">
    <property type="term" value="F:tetrapyrrole binding"/>
    <property type="evidence" value="ECO:0007669"/>
    <property type="project" value="TreeGrafter"/>
</dbReference>
<keyword evidence="2" id="KW-0934">Plastid</keyword>
<evidence type="ECO:0000259" key="1">
    <source>
        <dbReference type="Pfam" id="PF05419"/>
    </source>
</evidence>
<dbReference type="Gene3D" id="1.10.10.1770">
    <property type="entry name" value="Gun4-like"/>
    <property type="match status" value="1"/>
</dbReference>
<dbReference type="PANTHER" id="PTHR34800">
    <property type="entry name" value="TETRAPYRROLE-BINDING PROTEIN, CHLOROPLASTIC"/>
    <property type="match status" value="1"/>
</dbReference>
<dbReference type="Gene3D" id="1.25.40.620">
    <property type="match status" value="1"/>
</dbReference>
<sequence length="234" mass="27598">MKDLLRQLDTIIKNQCYVSIDEIRTLIKRIQKSPHGTVNLMNSLINRKQTIRNNVSYTDGMIFVAVYNSKITSVQKTLKVHFSEGIVKLESAKNMNYLALYKALASQEFLRADIITKKCLSQLAGLNNCSSRQWLYFTDIYKLPETDLKTIDKLWRVYSYGKFGYSIQRKIWLSNNKDWDKFWQTIGWQINNKMIRYPDEFTWNQEALPGHLPLWNQLRGVQVISAFFNHSVWQ</sequence>
<accession>A0A3G3MH54</accession>
<evidence type="ECO:0000313" key="2">
    <source>
        <dbReference type="EMBL" id="AYR06153.1"/>
    </source>
</evidence>
<name>A0A3G3MH54_9FLOR</name>
<dbReference type="CDD" id="cd16383">
    <property type="entry name" value="GUN4"/>
    <property type="match status" value="1"/>
</dbReference>
<dbReference type="InterPro" id="IPR037215">
    <property type="entry name" value="GUN4-like_sf"/>
</dbReference>
<dbReference type="RefSeq" id="YP_009541944.1">
    <property type="nucleotide sequence ID" value="NC_039978.1"/>
</dbReference>
<gene>
    <name evidence="2" type="primary">ycf53</name>
</gene>
<dbReference type="Pfam" id="PF05419">
    <property type="entry name" value="GUN4"/>
    <property type="match status" value="1"/>
</dbReference>
<organism evidence="2">
    <name type="scientific">Neogoniolithon spectabile</name>
    <dbReference type="NCBI Taxonomy" id="231755"/>
    <lineage>
        <taxon>Eukaryota</taxon>
        <taxon>Rhodophyta</taxon>
        <taxon>Florideophyceae</taxon>
        <taxon>Corallinophycidae</taxon>
        <taxon>Corallinales</taxon>
        <taxon>Spongitidaceae</taxon>
        <taxon>Neogoniolithoideae</taxon>
        <taxon>Neogoniolithon</taxon>
    </lineage>
</organism>
<feature type="domain" description="GUN4-like" evidence="1">
    <location>
        <begin position="91"/>
        <end position="230"/>
    </location>
</feature>
<dbReference type="InterPro" id="IPR008629">
    <property type="entry name" value="GUN4-like"/>
</dbReference>
<reference evidence="2" key="1">
    <citation type="journal article" date="2018" name="Genome Biol. Evol.">
        <title>Mitochondrial and Plastid Genomes from Coralline Red Algae Provide Insights into the Incongruent Evolutionary Histories of Organelles.</title>
        <authorList>
            <person name="Lee J."/>
            <person name="Song H.J."/>
            <person name="In Park S."/>
            <person name="Lee Y.M."/>
            <person name="Jeong S.Y."/>
            <person name="Oh Cho T."/>
            <person name="Kim J.H."/>
            <person name="Choi H.G."/>
            <person name="Choi C.G."/>
            <person name="Nelson W.A."/>
            <person name="Fredericq S."/>
            <person name="Bhattacharya D."/>
            <person name="Su Yoon H."/>
        </authorList>
    </citation>
    <scope>NUCLEOTIDE SEQUENCE</scope>
</reference>
<dbReference type="EMBL" id="MH281628">
    <property type="protein sequence ID" value="AYR06153.1"/>
    <property type="molecule type" value="Genomic_DNA"/>
</dbReference>
<geneLocation type="plastid" evidence="2"/>